<keyword evidence="3 5" id="KW-1133">Transmembrane helix</keyword>
<dbReference type="InterPro" id="IPR002293">
    <property type="entry name" value="AA/rel_permease1"/>
</dbReference>
<feature type="transmembrane region" description="Helical" evidence="5">
    <location>
        <begin position="83"/>
        <end position="101"/>
    </location>
</feature>
<proteinExistence type="predicted"/>
<evidence type="ECO:0000313" key="7">
    <source>
        <dbReference type="Proteomes" id="UP000285278"/>
    </source>
</evidence>
<comment type="caution">
    <text evidence="6">The sequence shown here is derived from an EMBL/GenBank/DDBJ whole genome shotgun (WGS) entry which is preliminary data.</text>
</comment>
<dbReference type="EMBL" id="QXJK01000012">
    <property type="protein sequence ID" value="RIX33728.1"/>
    <property type="molecule type" value="Genomic_DNA"/>
</dbReference>
<dbReference type="PANTHER" id="PTHR47547">
    <property type="match status" value="1"/>
</dbReference>
<dbReference type="Gene3D" id="1.20.1740.10">
    <property type="entry name" value="Amino acid/polyamine transporter I"/>
    <property type="match status" value="1"/>
</dbReference>
<dbReference type="PANTHER" id="PTHR47547:SF1">
    <property type="entry name" value="ASPARTATE-PROTON SYMPORTER"/>
    <property type="match status" value="1"/>
</dbReference>
<comment type="subcellular location">
    <subcellularLocation>
        <location evidence="1">Membrane</location>
        <topology evidence="1">Multi-pass membrane protein</topology>
    </subcellularLocation>
</comment>
<gene>
    <name evidence="6" type="ORF">D3M95_09410</name>
</gene>
<evidence type="ECO:0000256" key="4">
    <source>
        <dbReference type="ARBA" id="ARBA00023136"/>
    </source>
</evidence>
<dbReference type="Pfam" id="PF13520">
    <property type="entry name" value="AA_permease_2"/>
    <property type="match status" value="1"/>
</dbReference>
<evidence type="ECO:0000256" key="1">
    <source>
        <dbReference type="ARBA" id="ARBA00004141"/>
    </source>
</evidence>
<keyword evidence="4 5" id="KW-0472">Membrane</keyword>
<dbReference type="GO" id="GO:0022857">
    <property type="term" value="F:transmembrane transporter activity"/>
    <property type="evidence" value="ECO:0007669"/>
    <property type="project" value="InterPro"/>
</dbReference>
<evidence type="ECO:0000256" key="2">
    <source>
        <dbReference type="ARBA" id="ARBA00022692"/>
    </source>
</evidence>
<dbReference type="Proteomes" id="UP000285278">
    <property type="component" value="Unassembled WGS sequence"/>
</dbReference>
<sequence length="469" mass="51151">GFASFLTGWINWLAALALPPIEVEGALQYATKYAPFTQENTVGDKIVHTLTPLGIVTAVILMAVFVAINFYGVRWFARVNNVLVWWKLGVIALVIVAFFVMDFHPENFSAGEGFFSNGTHGVFTAIATSGIVFSFLGFRQGIELAGETNNPRRNVPLAVVGSVLICLVLYVGLQTAFIGVLPQSVIDSMGGHWATLTFKDSFGPLAGVAMLLGAGWLAVLLYADAVISPADTGLIYVTTTARISHAMARNGNAPRGLAKLNRHGTPVISMIVAFFVGLLLFLPFPSWQQMAGFISSATVLSFASGPLTLAALRKQLPKAKRPFKLPGGMIIAFLGFFSSNLLVYWTGWNTNYKLFLAVLLGFVMLGLNYVFNRTEHLNRVNMAFKAGLWYIPWLVGLAIISYIGDYDGGKGILHFDTAIPTVAVFSAIIFWMAYRFALPTHQAEQLASVMRREAEEEELEFEGKVTPAT</sequence>
<protein>
    <submittedName>
        <fullName evidence="6">APC family permease</fullName>
    </submittedName>
</protein>
<evidence type="ECO:0000256" key="5">
    <source>
        <dbReference type="SAM" id="Phobius"/>
    </source>
</evidence>
<accession>A0A418Q585</accession>
<feature type="transmembrane region" description="Helical" evidence="5">
    <location>
        <begin position="415"/>
        <end position="434"/>
    </location>
</feature>
<feature type="transmembrane region" description="Helical" evidence="5">
    <location>
        <begin position="159"/>
        <end position="181"/>
    </location>
</feature>
<feature type="non-terminal residue" evidence="6">
    <location>
        <position position="1"/>
    </location>
</feature>
<feature type="transmembrane region" description="Helical" evidence="5">
    <location>
        <begin position="383"/>
        <end position="403"/>
    </location>
</feature>
<dbReference type="InterPro" id="IPR052962">
    <property type="entry name" value="AA_Transporter_AGT"/>
</dbReference>
<evidence type="ECO:0000313" key="6">
    <source>
        <dbReference type="EMBL" id="RIX33728.1"/>
    </source>
</evidence>
<organism evidence="6 7">
    <name type="scientific">Corynebacterium falsenii</name>
    <dbReference type="NCBI Taxonomy" id="108486"/>
    <lineage>
        <taxon>Bacteria</taxon>
        <taxon>Bacillati</taxon>
        <taxon>Actinomycetota</taxon>
        <taxon>Actinomycetes</taxon>
        <taxon>Mycobacteriales</taxon>
        <taxon>Corynebacteriaceae</taxon>
        <taxon>Corynebacterium</taxon>
    </lineage>
</organism>
<keyword evidence="7" id="KW-1185">Reference proteome</keyword>
<evidence type="ECO:0000256" key="3">
    <source>
        <dbReference type="ARBA" id="ARBA00022989"/>
    </source>
</evidence>
<name>A0A418Q585_9CORY</name>
<feature type="transmembrane region" description="Helical" evidence="5">
    <location>
        <begin position="201"/>
        <end position="223"/>
    </location>
</feature>
<feature type="transmembrane region" description="Helical" evidence="5">
    <location>
        <begin position="325"/>
        <end position="346"/>
    </location>
</feature>
<dbReference type="OrthoDB" id="5297508at2"/>
<feature type="transmembrane region" description="Helical" evidence="5">
    <location>
        <begin position="290"/>
        <end position="313"/>
    </location>
</feature>
<reference evidence="6 7" key="1">
    <citation type="submission" date="2018-09" db="EMBL/GenBank/DDBJ databases">
        <title>Optimization and identification of Corynebacterium falsenii FN1-14 from fish paste.</title>
        <authorList>
            <person name="Daroonpunt R."/>
            <person name="Tanasupawat S."/>
        </authorList>
    </citation>
    <scope>NUCLEOTIDE SEQUENCE [LARGE SCALE GENOMIC DNA]</scope>
    <source>
        <strain evidence="6 7">FN1-14</strain>
    </source>
</reference>
<dbReference type="GO" id="GO:0016020">
    <property type="term" value="C:membrane"/>
    <property type="evidence" value="ECO:0007669"/>
    <property type="project" value="UniProtKB-SubCell"/>
</dbReference>
<dbReference type="RefSeq" id="WP_147362857.1">
    <property type="nucleotide sequence ID" value="NZ_QXJK01000012.1"/>
</dbReference>
<dbReference type="STRING" id="1451189.CFAL_07765"/>
<feature type="transmembrane region" description="Helical" evidence="5">
    <location>
        <begin position="265"/>
        <end position="284"/>
    </location>
</feature>
<feature type="transmembrane region" description="Helical" evidence="5">
    <location>
        <begin position="121"/>
        <end position="138"/>
    </location>
</feature>
<keyword evidence="2 5" id="KW-0812">Transmembrane</keyword>
<feature type="transmembrane region" description="Helical" evidence="5">
    <location>
        <begin position="50"/>
        <end position="71"/>
    </location>
</feature>
<dbReference type="AlphaFoldDB" id="A0A418Q585"/>
<feature type="transmembrane region" description="Helical" evidence="5">
    <location>
        <begin position="352"/>
        <end position="371"/>
    </location>
</feature>